<dbReference type="PROSITE" id="PS50093">
    <property type="entry name" value="PKD"/>
    <property type="match status" value="3"/>
</dbReference>
<keyword evidence="2" id="KW-0732">Signal</keyword>
<feature type="compositionally biased region" description="Polar residues" evidence="1">
    <location>
        <begin position="1084"/>
        <end position="1093"/>
    </location>
</feature>
<dbReference type="InterPro" id="IPR013783">
    <property type="entry name" value="Ig-like_fold"/>
</dbReference>
<evidence type="ECO:0000313" key="5">
    <source>
        <dbReference type="Proteomes" id="UP000291189"/>
    </source>
</evidence>
<feature type="chain" id="PRO_5020749179" evidence="2">
    <location>
        <begin position="33"/>
        <end position="1345"/>
    </location>
</feature>
<feature type="domain" description="PKD" evidence="3">
    <location>
        <begin position="510"/>
        <end position="592"/>
    </location>
</feature>
<proteinExistence type="predicted"/>
<dbReference type="InterPro" id="IPR035986">
    <property type="entry name" value="PKD_dom_sf"/>
</dbReference>
<evidence type="ECO:0000259" key="3">
    <source>
        <dbReference type="PROSITE" id="PS50093"/>
    </source>
</evidence>
<dbReference type="Pfam" id="PF22352">
    <property type="entry name" value="K319L-like_PKD"/>
    <property type="match status" value="4"/>
</dbReference>
<feature type="region of interest" description="Disordered" evidence="1">
    <location>
        <begin position="1064"/>
        <end position="1103"/>
    </location>
</feature>
<sequence length="1345" mass="133813">MLRGKRRLRPALVTFVVASVCASVLGPVPAGAATGAPPTVNAGPDQVLTTADTAFLPGRVSDDGQPAPSQVEARWSVVSGPGSVTFGRADEAFTSARFGAAGSYVLRLTADDGGGTASDDLSLTVGTTHAATLRVPADYPTVQAALNAAPLNALVLVSPGTYRENVVVPRTLTLASTYYTTGDPAMIAATVISGPATGTDTIGVAAAAGPATRIVGLTVRDGKDGIETASGGHVVAEHNVVVSGSDAFDFPRNSAGLVQHNTMSQNGDDGVDIDESSVVVVDNDVRDNAGDGVEARMTNVTAPQRAVVIRGNEFTGNRQDGLQIIDQDTIAPAAQSASLFTIERNVIADNGEAGLGLLDGGVTSEDYRGASLNERVLVLNNVFSRNNHGIVGGDNLVAVNNVLTRQVGPALKNVDGASVTAYNHFFANGAANVSSNVDAATAFSGDPLLDASWAPQPGSPLVDAGTAQMTLPGGEIAAQVADYLGAAPDVGAVESDGSAPSNRAPTVSAGPDLAVTLPASASLVGSVSDDGRPAGGTLTRRWSVDSGPGTVGFADATAASTTATFSAAGSYVLRLTADDGELSAADTTTVTVSDPPPGGGTSTTVEAHVTAGADDAEEAASGSVALTSGDLELVTDGSSVQTVGLRFPSLAVPRGATVTQARIQFSTDEVKTGATSLQVAAQDADNAAAFTTATRNVSSRPRTPSLAWSPPAWNTVGERAAAQLTPDLSSALQRVVSRAGWASGNAAAFVITGTGVRTAVAFEGGAAAAPLLRVSYTTGGTPPTANAAPTVEAGADQAVTLPATASLSGTAADDGLPAGSPLATTWSQVSGPGTVTFGNATQTATTAAFPAAGSYVLRLTASDGELSATDTLTVTVTDAPPPGGTVSTVVVRPGTGSDDAEEAPGGSVALTSGDLELVTDGASVQTVGIRFPGVTVPRGATITSAFVQLQVDEVSTDVATMTVRAQAADNPTTFTTAGRNVSTRPVTAASAAWSPATWPTVGERGTAQRTPDLRAVVQELVNRGGWAGGNAMAFVFTGSGRRTAEAFESGAALGPSLSVSWTTGGTGQTNAAPTVDAGPDASVTRPSAASLSGSAVDDGLPTGSSVSATWSQVSGPGTATFASPGAAATTATFSAAGSYVLRLTATDGELSASDTVTVTVADAPPGGTVTTLDVRVGTGADDVEESPSGSVNLGSSDLELVADGSSVQTVGIRFSALAVPRGATIVRAWVQFTTDEASSAAASLSVALQDADAAAAFVNTTRNVSSRPRTAAVAWAPVAWPAVGARGADQRTPDLAVPLQNVVGRAGWVSGNAVAVVVTGTGVRTAVALEGGTAGAPVLHVEYRP</sequence>
<dbReference type="Gene3D" id="2.60.40.10">
    <property type="entry name" value="Immunoglobulins"/>
    <property type="match status" value="4"/>
</dbReference>
<feature type="domain" description="PKD" evidence="3">
    <location>
        <begin position="818"/>
        <end position="877"/>
    </location>
</feature>
<comment type="caution">
    <text evidence="4">The sequence shown here is derived from an EMBL/GenBank/DDBJ whole genome shotgun (WGS) entry which is preliminary data.</text>
</comment>
<dbReference type="GO" id="GO:0016020">
    <property type="term" value="C:membrane"/>
    <property type="evidence" value="ECO:0007669"/>
    <property type="project" value="TreeGrafter"/>
</dbReference>
<dbReference type="PANTHER" id="PTHR46182:SF2">
    <property type="entry name" value="FI19480P1"/>
    <property type="match status" value="1"/>
</dbReference>
<dbReference type="GO" id="GO:0005975">
    <property type="term" value="P:carbohydrate metabolic process"/>
    <property type="evidence" value="ECO:0007669"/>
    <property type="project" value="UniProtKB-ARBA"/>
</dbReference>
<dbReference type="OrthoDB" id="9804511at2"/>
<organism evidence="4 5">
    <name type="scientific">Nocardioides iriomotensis</name>
    <dbReference type="NCBI Taxonomy" id="715784"/>
    <lineage>
        <taxon>Bacteria</taxon>
        <taxon>Bacillati</taxon>
        <taxon>Actinomycetota</taxon>
        <taxon>Actinomycetes</taxon>
        <taxon>Propionibacteriales</taxon>
        <taxon>Nocardioidaceae</taxon>
        <taxon>Nocardioides</taxon>
    </lineage>
</organism>
<dbReference type="SUPFAM" id="SSF51126">
    <property type="entry name" value="Pectin lyase-like"/>
    <property type="match status" value="1"/>
</dbReference>
<dbReference type="InterPro" id="IPR012334">
    <property type="entry name" value="Pectin_lyas_fold"/>
</dbReference>
<dbReference type="InterPro" id="IPR006626">
    <property type="entry name" value="PbH1"/>
</dbReference>
<keyword evidence="5" id="KW-1185">Reference proteome</keyword>
<dbReference type="GO" id="GO:0031410">
    <property type="term" value="C:cytoplasmic vesicle"/>
    <property type="evidence" value="ECO:0007669"/>
    <property type="project" value="TreeGrafter"/>
</dbReference>
<dbReference type="InterPro" id="IPR011050">
    <property type="entry name" value="Pectin_lyase_fold/virulence"/>
</dbReference>
<evidence type="ECO:0000313" key="4">
    <source>
        <dbReference type="EMBL" id="RYU10019.1"/>
    </source>
</evidence>
<dbReference type="SUPFAM" id="SSF49299">
    <property type="entry name" value="PKD domain"/>
    <property type="match status" value="3"/>
</dbReference>
<dbReference type="RefSeq" id="WP_129989016.1">
    <property type="nucleotide sequence ID" value="NZ_SDPU01000034.1"/>
</dbReference>
<dbReference type="InterPro" id="IPR000601">
    <property type="entry name" value="PKD_dom"/>
</dbReference>
<dbReference type="EMBL" id="SDPU01000034">
    <property type="protein sequence ID" value="RYU10019.1"/>
    <property type="molecule type" value="Genomic_DNA"/>
</dbReference>
<evidence type="ECO:0000256" key="2">
    <source>
        <dbReference type="SAM" id="SignalP"/>
    </source>
</evidence>
<dbReference type="SMART" id="SM00710">
    <property type="entry name" value="PbH1"/>
    <property type="match status" value="6"/>
</dbReference>
<dbReference type="SMART" id="SM00089">
    <property type="entry name" value="PKD"/>
    <property type="match status" value="4"/>
</dbReference>
<dbReference type="InterPro" id="IPR022409">
    <property type="entry name" value="PKD/Chitinase_dom"/>
</dbReference>
<feature type="signal peptide" evidence="2">
    <location>
        <begin position="1"/>
        <end position="32"/>
    </location>
</feature>
<protein>
    <submittedName>
        <fullName evidence="4">Right-handed parallel beta-helix repeat-containing protein</fullName>
    </submittedName>
</protein>
<name>A0A4Q5IYD6_9ACTN</name>
<dbReference type="Proteomes" id="UP000291189">
    <property type="component" value="Unassembled WGS sequence"/>
</dbReference>
<gene>
    <name evidence="4" type="ORF">ETU37_19505</name>
</gene>
<reference evidence="4 5" key="1">
    <citation type="submission" date="2019-01" db="EMBL/GenBank/DDBJ databases">
        <title>Nocardioides guangzhouensis sp. nov., an actinobacterium isolated from soil.</title>
        <authorList>
            <person name="Fu Y."/>
            <person name="Cai Y."/>
            <person name="Lin Z."/>
            <person name="Chen P."/>
        </authorList>
    </citation>
    <scope>NUCLEOTIDE SEQUENCE [LARGE SCALE GENOMIC DNA]</scope>
    <source>
        <strain evidence="4 5">NBRC 105384</strain>
    </source>
</reference>
<dbReference type="PANTHER" id="PTHR46182">
    <property type="entry name" value="FI19480P1"/>
    <property type="match status" value="1"/>
</dbReference>
<evidence type="ECO:0000256" key="1">
    <source>
        <dbReference type="SAM" id="MobiDB-lite"/>
    </source>
</evidence>
<dbReference type="Gene3D" id="2.160.20.10">
    <property type="entry name" value="Single-stranded right-handed beta-helix, Pectin lyase-like"/>
    <property type="match status" value="1"/>
</dbReference>
<dbReference type="InterPro" id="IPR029865">
    <property type="entry name" value="KIAA0319-like"/>
</dbReference>
<feature type="domain" description="PKD" evidence="3">
    <location>
        <begin position="1078"/>
        <end position="1160"/>
    </location>
</feature>
<dbReference type="Pfam" id="PF13229">
    <property type="entry name" value="Beta_helix"/>
    <property type="match status" value="1"/>
</dbReference>
<accession>A0A4Q5IYD6</accession>
<dbReference type="InterPro" id="IPR039448">
    <property type="entry name" value="Beta_helix"/>
</dbReference>